<dbReference type="PROSITE" id="PS00674">
    <property type="entry name" value="AAA"/>
    <property type="match status" value="1"/>
</dbReference>
<dbReference type="InterPro" id="IPR050747">
    <property type="entry name" value="Mitochondrial_chaperone_BCS1"/>
</dbReference>
<name>A0A6C0HUE7_9ZZZZ</name>
<dbReference type="Pfam" id="PF00004">
    <property type="entry name" value="AAA"/>
    <property type="match status" value="1"/>
</dbReference>
<dbReference type="EMBL" id="MN740015">
    <property type="protein sequence ID" value="QHT84152.1"/>
    <property type="molecule type" value="Genomic_DNA"/>
</dbReference>
<dbReference type="GO" id="GO:0016887">
    <property type="term" value="F:ATP hydrolysis activity"/>
    <property type="evidence" value="ECO:0007669"/>
    <property type="project" value="InterPro"/>
</dbReference>
<evidence type="ECO:0000313" key="4">
    <source>
        <dbReference type="EMBL" id="QHT84152.1"/>
    </source>
</evidence>
<dbReference type="InterPro" id="IPR027417">
    <property type="entry name" value="P-loop_NTPase"/>
</dbReference>
<dbReference type="InterPro" id="IPR003959">
    <property type="entry name" value="ATPase_AAA_core"/>
</dbReference>
<reference evidence="4" key="1">
    <citation type="journal article" date="2020" name="Nature">
        <title>Giant virus diversity and host interactions through global metagenomics.</title>
        <authorList>
            <person name="Schulz F."/>
            <person name="Roux S."/>
            <person name="Paez-Espino D."/>
            <person name="Jungbluth S."/>
            <person name="Walsh D.A."/>
            <person name="Denef V.J."/>
            <person name="McMahon K.D."/>
            <person name="Konstantinidis K.T."/>
            <person name="Eloe-Fadrosh E.A."/>
            <person name="Kyrpides N.C."/>
            <person name="Woyke T."/>
        </authorList>
    </citation>
    <scope>NUCLEOTIDE SEQUENCE</scope>
    <source>
        <strain evidence="4">GVMAG-M-3300023184-16</strain>
    </source>
</reference>
<dbReference type="PANTHER" id="PTHR23070">
    <property type="entry name" value="BCS1 AAA-TYPE ATPASE"/>
    <property type="match status" value="1"/>
</dbReference>
<feature type="domain" description="AAA+ ATPase" evidence="3">
    <location>
        <begin position="300"/>
        <end position="486"/>
    </location>
</feature>
<accession>A0A6C0HUE7</accession>
<dbReference type="SMART" id="SM00382">
    <property type="entry name" value="AAA"/>
    <property type="match status" value="1"/>
</dbReference>
<dbReference type="Gene3D" id="3.40.50.300">
    <property type="entry name" value="P-loop containing nucleotide triphosphate hydrolases"/>
    <property type="match status" value="1"/>
</dbReference>
<evidence type="ECO:0000256" key="2">
    <source>
        <dbReference type="SAM" id="MobiDB-lite"/>
    </source>
</evidence>
<dbReference type="InterPro" id="IPR003593">
    <property type="entry name" value="AAA+_ATPase"/>
</dbReference>
<feature type="region of interest" description="Disordered" evidence="2">
    <location>
        <begin position="164"/>
        <end position="185"/>
    </location>
</feature>
<proteinExistence type="inferred from homology"/>
<organism evidence="4">
    <name type="scientific">viral metagenome</name>
    <dbReference type="NCBI Taxonomy" id="1070528"/>
    <lineage>
        <taxon>unclassified sequences</taxon>
        <taxon>metagenomes</taxon>
        <taxon>organismal metagenomes</taxon>
    </lineage>
</organism>
<comment type="similarity">
    <text evidence="1">Belongs to the AAA ATPase family. BCS1 subfamily.</text>
</comment>
<evidence type="ECO:0000256" key="1">
    <source>
        <dbReference type="ARBA" id="ARBA00007448"/>
    </source>
</evidence>
<feature type="region of interest" description="Disordered" evidence="2">
    <location>
        <begin position="409"/>
        <end position="428"/>
    </location>
</feature>
<dbReference type="GO" id="GO:0005524">
    <property type="term" value="F:ATP binding"/>
    <property type="evidence" value="ECO:0007669"/>
    <property type="project" value="InterPro"/>
</dbReference>
<sequence length="800" mass="90496">MHAMPPNMGGSSNNMMDSLKSNMMTMLMLNNMNGGRNNPNSQGNHDMFSMIYVFVATSVVDFMFKQAPTLVNFLTKRYSDKLDNFKKDLSGVTKDLTDNKIKKKTASITITVNVNNPDNILGHAILDFITNSKNTTHVSYVRENFILNQKDVINIDDEVFARMTQSSDDTSTSTNANSGSGSTGNSASIVQVIEVYSFTKTTDQLRNYLDDIKHKYAIHVKNKLGNKRYYFNMHQLNAPINIEKQKNLAALPPYFVFVMKQFQTNRKFSNLFGEDIEIIRNRVHFFCKNRKWYDEKGIPYTLGLLLSGAPGTGKTSTIKCLANETNRHICNINLNNDMTKTQLENLFFNENLSVINPILGQTETYCIPLDQRIYVLEDVDCQSDIVMERTLKKNVATHILKDDSAKRGVQRNMNHPEPIMSSDDLHKEPRVDSNKVDLSFLLNLLDGVLENPGRIVIMTSNHPDTLDSALIRPGRIDVIAKFRNCSNTTVKDMIEFFYDTKLSEEDIERIYVLQEGIITPAELSKVMFEHFTDVQATIAHMENLSEAHCKINNSNGEDVPTNTIHPIEDTITTLMVSKQPGPGDEILQNHSVTKLPSELIIEGIMPSDLQQTSSDEVKNSEPEKLVTQDVSANSSGDKVAYRISSEKAFSPLPTTPVVCSQTRRNVIYVFKTNVLPLYTGPENIKKENDIYYGNLLNNTFHSFKFAEFIEGLKIRHKPIVTSGVDLEMLINPANEANNLCKYYILDGYRRDISSYFTREYMQESGIRMILESDNIIEREFGTIEYAPSNSGSLGSSFSVF</sequence>
<dbReference type="AlphaFoldDB" id="A0A6C0HUE7"/>
<protein>
    <recommendedName>
        <fullName evidence="3">AAA+ ATPase domain-containing protein</fullName>
    </recommendedName>
</protein>
<evidence type="ECO:0000259" key="3">
    <source>
        <dbReference type="SMART" id="SM00382"/>
    </source>
</evidence>
<feature type="compositionally biased region" description="Low complexity" evidence="2">
    <location>
        <begin position="166"/>
        <end position="185"/>
    </location>
</feature>
<dbReference type="SUPFAM" id="SSF52540">
    <property type="entry name" value="P-loop containing nucleoside triphosphate hydrolases"/>
    <property type="match status" value="1"/>
</dbReference>
<dbReference type="InterPro" id="IPR003960">
    <property type="entry name" value="ATPase_AAA_CS"/>
</dbReference>